<accession>A0A5J4R0P4</accession>
<comment type="caution">
    <text evidence="1">The sequence shown here is derived from an EMBL/GenBank/DDBJ whole genome shotgun (WGS) entry which is preliminary data.</text>
</comment>
<reference evidence="1" key="1">
    <citation type="submission" date="2019-03" db="EMBL/GenBank/DDBJ databases">
        <title>Single cell metagenomics reveals metabolic interactions within the superorganism composed of flagellate Streblomastix strix and complex community of Bacteroidetes bacteria on its surface.</title>
        <authorList>
            <person name="Treitli S.C."/>
            <person name="Kolisko M."/>
            <person name="Husnik F."/>
            <person name="Keeling P."/>
            <person name="Hampl V."/>
        </authorList>
    </citation>
    <scope>NUCLEOTIDE SEQUENCE</scope>
    <source>
        <strain evidence="1">STM</strain>
    </source>
</reference>
<protein>
    <submittedName>
        <fullName evidence="1">Uncharacterized protein</fullName>
    </submittedName>
</protein>
<name>A0A5J4R0P4_9ZZZZ</name>
<sequence length="121" mass="13598">METAKKALTDEAIAIRQKLIEAAAKGNKLFYSDLAIAGDDRHMNKLSIVLSKISRYEWKNGRPLLSSIVVNKEDDKSKALPGAGFFILCADLRTNDTLDELQSACFSFWKDEKNKGKYKLI</sequence>
<gene>
    <name evidence="1" type="ORF">EZS27_024554</name>
</gene>
<dbReference type="EMBL" id="SNRY01002187">
    <property type="protein sequence ID" value="KAA6326323.1"/>
    <property type="molecule type" value="Genomic_DNA"/>
</dbReference>
<organism evidence="1">
    <name type="scientific">termite gut metagenome</name>
    <dbReference type="NCBI Taxonomy" id="433724"/>
    <lineage>
        <taxon>unclassified sequences</taxon>
        <taxon>metagenomes</taxon>
        <taxon>organismal metagenomes</taxon>
    </lineage>
</organism>
<dbReference type="AlphaFoldDB" id="A0A5J4R0P4"/>
<evidence type="ECO:0000313" key="1">
    <source>
        <dbReference type="EMBL" id="KAA6326323.1"/>
    </source>
</evidence>
<proteinExistence type="predicted"/>